<accession>A0A9P7Q9G8</accession>
<dbReference type="AlphaFoldDB" id="A0A9P7Q9G8"/>
<evidence type="ECO:0000313" key="3">
    <source>
        <dbReference type="Proteomes" id="UP000732380"/>
    </source>
</evidence>
<dbReference type="Proteomes" id="UP000732380">
    <property type="component" value="Unassembled WGS sequence"/>
</dbReference>
<evidence type="ECO:0008006" key="4">
    <source>
        <dbReference type="Google" id="ProtNLM"/>
    </source>
</evidence>
<feature type="region of interest" description="Disordered" evidence="1">
    <location>
        <begin position="433"/>
        <end position="470"/>
    </location>
</feature>
<gene>
    <name evidence="2" type="ORF">E4U13_000398</name>
</gene>
<dbReference type="EMBL" id="SRQM01000011">
    <property type="protein sequence ID" value="KAG6123157.1"/>
    <property type="molecule type" value="Genomic_DNA"/>
</dbReference>
<protein>
    <recommendedName>
        <fullName evidence="4">Glycosyltransferase family 31 protein</fullName>
    </recommendedName>
</protein>
<proteinExistence type="predicted"/>
<comment type="caution">
    <text evidence="2">The sequence shown here is derived from an EMBL/GenBank/DDBJ whole genome shotgun (WGS) entry which is preliminary data.</text>
</comment>
<evidence type="ECO:0000256" key="1">
    <source>
        <dbReference type="SAM" id="MobiDB-lite"/>
    </source>
</evidence>
<evidence type="ECO:0000313" key="2">
    <source>
        <dbReference type="EMBL" id="KAG6123157.1"/>
    </source>
</evidence>
<dbReference type="Gene3D" id="3.90.550.50">
    <property type="match status" value="1"/>
</dbReference>
<sequence>MFLSKGLPVLQMRLSHLLLTACLGGLLFQSTRWYRQRKTSLISDWEDPYYVGDLSPEEEYLERLIDIHGLTNLTQWQAWRITSSELSSDVEPMTDVHTNFQPHPDLLKVIDVHNPNASELRAVKRMEMPIQSRPTQITLPGSVFLFGVSTSYERIAAKDWAIFRAWKRWLTDGNGASNGAGLVLMLDHASSEQLDAMDAMLHEAGIDAYVTSTSEPTSKARRYYEMVRILKTYGATLAASGQPKHWFGIVEDTIFFPSLAYLRERLSSYNPNNRLYIGIPSERSDWQQDGKSITTYGGGAVIMSRHVVALIPKLSCLEMDIPAISYRSQKWDILLKNCVKKGADIDMHVIPAFYSPHDANYKPQLESHETGMRPLLLHDYQERHRIDVGMAHLVTDICGEACFMHQYLFHDNWAIINGVSISHHPDGLIHRRHHNHHKQHHAHNRRPGHRNSGHENENGDEQDTFGNTAKTPVSGQIVINEDKIQRRPLDWTGRKEVWNLVDSATVASGSVWQAYLKRGVRAAGPPQPGSSTPATEELDSLIVLIWEKKKSG</sequence>
<name>A0A9P7Q9G8_9HYPO</name>
<organism evidence="2 3">
    <name type="scientific">Claviceps humidiphila</name>
    <dbReference type="NCBI Taxonomy" id="1294629"/>
    <lineage>
        <taxon>Eukaryota</taxon>
        <taxon>Fungi</taxon>
        <taxon>Dikarya</taxon>
        <taxon>Ascomycota</taxon>
        <taxon>Pezizomycotina</taxon>
        <taxon>Sordariomycetes</taxon>
        <taxon>Hypocreomycetidae</taxon>
        <taxon>Hypocreales</taxon>
        <taxon>Clavicipitaceae</taxon>
        <taxon>Claviceps</taxon>
    </lineage>
</organism>
<keyword evidence="3" id="KW-1185">Reference proteome</keyword>
<reference evidence="2 3" key="1">
    <citation type="journal article" date="2020" name="bioRxiv">
        <title>Whole genome comparisons of ergot fungi reveals the divergence and evolution of species within the genus Claviceps are the result of varying mechanisms driving genome evolution and host range expansion.</title>
        <authorList>
            <person name="Wyka S.A."/>
            <person name="Mondo S.J."/>
            <person name="Liu M."/>
            <person name="Dettman J."/>
            <person name="Nalam V."/>
            <person name="Broders K.D."/>
        </authorList>
    </citation>
    <scope>NUCLEOTIDE SEQUENCE [LARGE SCALE GENOMIC DNA]</scope>
    <source>
        <strain evidence="2 3">LM576</strain>
    </source>
</reference>
<feature type="compositionally biased region" description="Basic residues" evidence="1">
    <location>
        <begin position="433"/>
        <end position="451"/>
    </location>
</feature>